<dbReference type="AlphaFoldDB" id="A0A6I8NG73"/>
<keyword evidence="1" id="KW-0175">Coiled coil</keyword>
<proteinExistence type="predicted"/>
<dbReference type="OMA" id="QIMARIM"/>
<dbReference type="CTD" id="440184"/>
<reference evidence="2" key="3">
    <citation type="submission" date="2025-09" db="UniProtKB">
        <authorList>
            <consortium name="Ensembl"/>
        </authorList>
    </citation>
    <scope>IDENTIFICATION</scope>
    <source>
        <strain evidence="2">Glennie</strain>
    </source>
</reference>
<dbReference type="PANTHER" id="PTHR37863">
    <property type="entry name" value="COILED-COIL DOMAIN-CONTAINING PROTEIN 196-RELATED"/>
    <property type="match status" value="1"/>
</dbReference>
<dbReference type="PANTHER" id="PTHR37863:SF1">
    <property type="entry name" value="COILED-COIL DOMAIN-CONTAINING PROTEIN 196-RELATED"/>
    <property type="match status" value="1"/>
</dbReference>
<reference evidence="2 3" key="1">
    <citation type="journal article" date="2008" name="Nature">
        <title>Genome analysis of the platypus reveals unique signatures of evolution.</title>
        <authorList>
            <person name="Warren W.C."/>
            <person name="Hillier L.W."/>
            <person name="Marshall Graves J.A."/>
            <person name="Birney E."/>
            <person name="Ponting C.P."/>
            <person name="Grutzner F."/>
            <person name="Belov K."/>
            <person name="Miller W."/>
            <person name="Clarke L."/>
            <person name="Chinwalla A.T."/>
            <person name="Yang S.P."/>
            <person name="Heger A."/>
            <person name="Locke D.P."/>
            <person name="Miethke P."/>
            <person name="Waters P.D."/>
            <person name="Veyrunes F."/>
            <person name="Fulton L."/>
            <person name="Fulton B."/>
            <person name="Graves T."/>
            <person name="Wallis J."/>
            <person name="Puente X.S."/>
            <person name="Lopez-Otin C."/>
            <person name="Ordonez G.R."/>
            <person name="Eichler E.E."/>
            <person name="Chen L."/>
            <person name="Cheng Z."/>
            <person name="Deakin J.E."/>
            <person name="Alsop A."/>
            <person name="Thompson K."/>
            <person name="Kirby P."/>
            <person name="Papenfuss A.T."/>
            <person name="Wakefield M.J."/>
            <person name="Olender T."/>
            <person name="Lancet D."/>
            <person name="Huttley G.A."/>
            <person name="Smit A.F."/>
            <person name="Pask A."/>
            <person name="Temple-Smith P."/>
            <person name="Batzer M.A."/>
            <person name="Walker J.A."/>
            <person name="Konkel M.K."/>
            <person name="Harris R.S."/>
            <person name="Whittington C.M."/>
            <person name="Wong E.S."/>
            <person name="Gemmell N.J."/>
            <person name="Buschiazzo E."/>
            <person name="Vargas Jentzsch I.M."/>
            <person name="Merkel A."/>
            <person name="Schmitz J."/>
            <person name="Zemann A."/>
            <person name="Churakov G."/>
            <person name="Kriegs J.O."/>
            <person name="Brosius J."/>
            <person name="Murchison E.P."/>
            <person name="Sachidanandam R."/>
            <person name="Smith C."/>
            <person name="Hannon G.J."/>
            <person name="Tsend-Ayush E."/>
            <person name="McMillan D."/>
            <person name="Attenborough R."/>
            <person name="Rens W."/>
            <person name="Ferguson-Smith M."/>
            <person name="Lefevre C.M."/>
            <person name="Sharp J.A."/>
            <person name="Nicholas K.R."/>
            <person name="Ray D.A."/>
            <person name="Kube M."/>
            <person name="Reinhardt R."/>
            <person name="Pringle T.H."/>
            <person name="Taylor J."/>
            <person name="Jones R.C."/>
            <person name="Nixon B."/>
            <person name="Dacheux J.L."/>
            <person name="Niwa H."/>
            <person name="Sekita Y."/>
            <person name="Huang X."/>
            <person name="Stark A."/>
            <person name="Kheradpour P."/>
            <person name="Kellis M."/>
            <person name="Flicek P."/>
            <person name="Chen Y."/>
            <person name="Webber C."/>
            <person name="Hardison R."/>
            <person name="Nelson J."/>
            <person name="Hallsworth-Pepin K."/>
            <person name="Delehaunty K."/>
            <person name="Markovic C."/>
            <person name="Minx P."/>
            <person name="Feng Y."/>
            <person name="Kremitzki C."/>
            <person name="Mitreva M."/>
            <person name="Glasscock J."/>
            <person name="Wylie T."/>
            <person name="Wohldmann P."/>
            <person name="Thiru P."/>
            <person name="Nhan M.N."/>
            <person name="Pohl C.S."/>
            <person name="Smith S.M."/>
            <person name="Hou S."/>
            <person name="Nefedov M."/>
            <person name="de Jong P.J."/>
            <person name="Renfree M.B."/>
            <person name="Mardis E.R."/>
            <person name="Wilson R.K."/>
        </authorList>
    </citation>
    <scope>NUCLEOTIDE SEQUENCE [LARGE SCALE GENOMIC DNA]</scope>
    <source>
        <strain evidence="2 3">Glennie</strain>
    </source>
</reference>
<evidence type="ECO:0000256" key="1">
    <source>
        <dbReference type="SAM" id="Coils"/>
    </source>
</evidence>
<dbReference type="GeneTree" id="ENSGT00390000007937"/>
<dbReference type="RefSeq" id="XP_007660954.1">
    <property type="nucleotide sequence ID" value="XM_007662764.3"/>
</dbReference>
<dbReference type="OrthoDB" id="9451755at2759"/>
<name>A0A6I8NG73_ORNAN</name>
<sequence>MSNPRSPGELYDVLSSSETNRAILHLKELNDDLKKKKQELKEMLSPLEAEKDILFQQLMINLEEKQRSLQIMARIMAGKGDDSEDSLIHSLENIKEAELLKQSLEKRNEMLWKEMETLWSKDYQQDEFSDLLKQLLHKNKEEMQVLRELAQRKFQREEQ</sequence>
<accession>A0A6I8NG73</accession>
<dbReference type="GeneID" id="103168376"/>
<reference evidence="2" key="2">
    <citation type="submission" date="2025-08" db="UniProtKB">
        <authorList>
            <consortium name="Ensembl"/>
        </authorList>
    </citation>
    <scope>IDENTIFICATION</scope>
    <source>
        <strain evidence="2">Glennie</strain>
    </source>
</reference>
<protein>
    <submittedName>
        <fullName evidence="2">Coiled-coil domain containing 196</fullName>
    </submittedName>
</protein>
<dbReference type="Proteomes" id="UP000002279">
    <property type="component" value="Chromosome 1"/>
</dbReference>
<evidence type="ECO:0000313" key="2">
    <source>
        <dbReference type="Ensembl" id="ENSOANP00000040090.1"/>
    </source>
</evidence>
<feature type="coiled-coil region" evidence="1">
    <location>
        <begin position="19"/>
        <end position="50"/>
    </location>
</feature>
<keyword evidence="3" id="KW-1185">Reference proteome</keyword>
<dbReference type="KEGG" id="oaa:103168376"/>
<dbReference type="InterPro" id="IPR038857">
    <property type="entry name" value="CCDC196"/>
</dbReference>
<evidence type="ECO:0000313" key="3">
    <source>
        <dbReference type="Proteomes" id="UP000002279"/>
    </source>
</evidence>
<dbReference type="Bgee" id="ENSOANG00000050481">
    <property type="expression patterns" value="Expressed in testis and 1 other cell type or tissue"/>
</dbReference>
<dbReference type="Ensembl" id="ENSOANT00000070432.1">
    <property type="protein sequence ID" value="ENSOANP00000040090.1"/>
    <property type="gene ID" value="ENSOANG00000050481.1"/>
</dbReference>
<organism evidence="2 3">
    <name type="scientific">Ornithorhynchus anatinus</name>
    <name type="common">Duckbill platypus</name>
    <dbReference type="NCBI Taxonomy" id="9258"/>
    <lineage>
        <taxon>Eukaryota</taxon>
        <taxon>Metazoa</taxon>
        <taxon>Chordata</taxon>
        <taxon>Craniata</taxon>
        <taxon>Vertebrata</taxon>
        <taxon>Euteleostomi</taxon>
        <taxon>Mammalia</taxon>
        <taxon>Monotremata</taxon>
        <taxon>Ornithorhynchidae</taxon>
        <taxon>Ornithorhynchus</taxon>
    </lineage>
</organism>
<dbReference type="InParanoid" id="A0A6I8NG73"/>
<gene>
    <name evidence="2" type="primary">CCDC196</name>
</gene>